<evidence type="ECO:0000313" key="2">
    <source>
        <dbReference type="EMBL" id="OFI06718.1"/>
    </source>
</evidence>
<evidence type="ECO:0000259" key="1">
    <source>
        <dbReference type="PROSITE" id="PS50851"/>
    </source>
</evidence>
<dbReference type="Gene3D" id="2.40.50.180">
    <property type="entry name" value="CheA-289, Domain 4"/>
    <property type="match status" value="1"/>
</dbReference>
<name>A0A1E8EZX5_9CLOT</name>
<dbReference type="SMART" id="SM00260">
    <property type="entry name" value="CheW"/>
    <property type="match status" value="1"/>
</dbReference>
<dbReference type="Proteomes" id="UP000175744">
    <property type="component" value="Unassembled WGS sequence"/>
</dbReference>
<dbReference type="STRING" id="1121290.CLAOCE_08730"/>
<evidence type="ECO:0000313" key="3">
    <source>
        <dbReference type="Proteomes" id="UP000175744"/>
    </source>
</evidence>
<dbReference type="PANTHER" id="PTHR22617">
    <property type="entry name" value="CHEMOTAXIS SENSOR HISTIDINE KINASE-RELATED"/>
    <property type="match status" value="1"/>
</dbReference>
<dbReference type="Gene3D" id="2.30.30.40">
    <property type="entry name" value="SH3 Domains"/>
    <property type="match status" value="1"/>
</dbReference>
<dbReference type="SUPFAM" id="SSF50341">
    <property type="entry name" value="CheW-like"/>
    <property type="match status" value="1"/>
</dbReference>
<dbReference type="PATRIC" id="fig|1121290.3.peg.885"/>
<feature type="domain" description="CheW-like" evidence="1">
    <location>
        <begin position="4"/>
        <end position="143"/>
    </location>
</feature>
<proteinExistence type="predicted"/>
<dbReference type="InterPro" id="IPR036061">
    <property type="entry name" value="CheW-like_dom_sf"/>
</dbReference>
<reference evidence="2 3" key="1">
    <citation type="submission" date="2016-06" db="EMBL/GenBank/DDBJ databases">
        <title>Genome sequence of Clostridium acetireducens DSM 10703.</title>
        <authorList>
            <person name="Poehlein A."/>
            <person name="Fluechter S."/>
            <person name="Duerre P."/>
            <person name="Daniel R."/>
        </authorList>
    </citation>
    <scope>NUCLEOTIDE SEQUENCE [LARGE SCALE GENOMIC DNA]</scope>
    <source>
        <strain evidence="2 3">DSM 10703</strain>
    </source>
</reference>
<dbReference type="PANTHER" id="PTHR22617:SF23">
    <property type="entry name" value="CHEMOTAXIS PROTEIN CHEW"/>
    <property type="match status" value="1"/>
</dbReference>
<dbReference type="PROSITE" id="PS50851">
    <property type="entry name" value="CHEW"/>
    <property type="match status" value="1"/>
</dbReference>
<protein>
    <submittedName>
        <fullName evidence="2">Chemotaxis protein CheW</fullName>
    </submittedName>
</protein>
<keyword evidence="3" id="KW-1185">Reference proteome</keyword>
<organism evidence="2 3">
    <name type="scientific">Clostridium acetireducens DSM 10703</name>
    <dbReference type="NCBI Taxonomy" id="1121290"/>
    <lineage>
        <taxon>Bacteria</taxon>
        <taxon>Bacillati</taxon>
        <taxon>Bacillota</taxon>
        <taxon>Clostridia</taxon>
        <taxon>Eubacteriales</taxon>
        <taxon>Clostridiaceae</taxon>
        <taxon>Clostridium</taxon>
    </lineage>
</organism>
<gene>
    <name evidence="2" type="primary">cheW_1</name>
    <name evidence="2" type="ORF">CLOACE_08730</name>
</gene>
<dbReference type="GO" id="GO:0007165">
    <property type="term" value="P:signal transduction"/>
    <property type="evidence" value="ECO:0007669"/>
    <property type="project" value="InterPro"/>
</dbReference>
<dbReference type="GO" id="GO:0006935">
    <property type="term" value="P:chemotaxis"/>
    <property type="evidence" value="ECO:0007669"/>
    <property type="project" value="InterPro"/>
</dbReference>
<dbReference type="Pfam" id="PF01584">
    <property type="entry name" value="CheW"/>
    <property type="match status" value="1"/>
</dbReference>
<accession>A0A1E8EZX5</accession>
<dbReference type="AlphaFoldDB" id="A0A1E8EZX5"/>
<sequence length="143" mass="16919">MTENNQYLVFKLDKEAYGINIKEIYEVLRLKEILITEIPNVPKYVEGIINLRGNVIPLINLRAKLKLEKNIINKKNRVIIVNLKGKKVGILVDKILKIFNFHNCKMFSSCREIKCKYNYIKGLYKKQNYQIFILNINNLFDIK</sequence>
<dbReference type="GO" id="GO:0005829">
    <property type="term" value="C:cytosol"/>
    <property type="evidence" value="ECO:0007669"/>
    <property type="project" value="TreeGrafter"/>
</dbReference>
<dbReference type="InterPro" id="IPR002545">
    <property type="entry name" value="CheW-lke_dom"/>
</dbReference>
<dbReference type="EMBL" id="LZFO01000009">
    <property type="protein sequence ID" value="OFI06718.1"/>
    <property type="molecule type" value="Genomic_DNA"/>
</dbReference>
<comment type="caution">
    <text evidence="2">The sequence shown here is derived from an EMBL/GenBank/DDBJ whole genome shotgun (WGS) entry which is preliminary data.</text>
</comment>
<dbReference type="RefSeq" id="WP_070109823.1">
    <property type="nucleotide sequence ID" value="NZ_LZFO01000009.1"/>
</dbReference>
<dbReference type="InterPro" id="IPR039315">
    <property type="entry name" value="CheW"/>
</dbReference>